<comment type="caution">
    <text evidence="1">The sequence shown here is derived from an EMBL/GenBank/DDBJ whole genome shotgun (WGS) entry which is preliminary data.</text>
</comment>
<accession>A0AAP2GWG0</accession>
<dbReference type="SUPFAM" id="SSF47240">
    <property type="entry name" value="Ferritin-like"/>
    <property type="match status" value="1"/>
</dbReference>
<dbReference type="PANTHER" id="PTHR30458:SF0">
    <property type="entry name" value="1,2-PHENYLACETYL-COA EPOXIDASE, SUBUNIT C"/>
    <property type="match status" value="1"/>
</dbReference>
<dbReference type="NCBIfam" id="TIGR02158">
    <property type="entry name" value="PA_CoA_Oxy3"/>
    <property type="match status" value="1"/>
</dbReference>
<name>A0AAP2GWG0_9BACT</name>
<dbReference type="EC" id="1.14.13.149" evidence="1"/>
<dbReference type="GO" id="GO:0097266">
    <property type="term" value="F:phenylacetyl-CoA 1,2-epoxidase activity"/>
    <property type="evidence" value="ECO:0007669"/>
    <property type="project" value="UniProtKB-EC"/>
</dbReference>
<dbReference type="GO" id="GO:0005829">
    <property type="term" value="C:cytosol"/>
    <property type="evidence" value="ECO:0007669"/>
    <property type="project" value="TreeGrafter"/>
</dbReference>
<dbReference type="EMBL" id="JAHESE010000024">
    <property type="protein sequence ID" value="MBT1710577.1"/>
    <property type="molecule type" value="Genomic_DNA"/>
</dbReference>
<organism evidence="1 2">
    <name type="scientific">Dawidia cretensis</name>
    <dbReference type="NCBI Taxonomy" id="2782350"/>
    <lineage>
        <taxon>Bacteria</taxon>
        <taxon>Pseudomonadati</taxon>
        <taxon>Bacteroidota</taxon>
        <taxon>Cytophagia</taxon>
        <taxon>Cytophagales</taxon>
        <taxon>Chryseotaleaceae</taxon>
        <taxon>Dawidia</taxon>
    </lineage>
</organism>
<dbReference type="InterPro" id="IPR009078">
    <property type="entry name" value="Ferritin-like_SF"/>
</dbReference>
<gene>
    <name evidence="1" type="primary">paaC</name>
    <name evidence="1" type="ORF">KK062_20200</name>
</gene>
<dbReference type="AlphaFoldDB" id="A0AAP2GWG0"/>
<dbReference type="Gene3D" id="1.20.1260.10">
    <property type="match status" value="1"/>
</dbReference>
<proteinExistence type="predicted"/>
<dbReference type="RefSeq" id="WP_254086152.1">
    <property type="nucleotide sequence ID" value="NZ_JAHESE010000024.1"/>
</dbReference>
<dbReference type="InterPro" id="IPR012347">
    <property type="entry name" value="Ferritin-like"/>
</dbReference>
<sequence>MTALQELLYKIADDQLIIGHRNSEWTGFGPLLEEDIAFSSMAQDKVGQSYALYQMLNTLGEPPPDTVAFMREASLFRNCQLVELPNGEYDFSLVRHFLFDTAEALRFEMLIQSSHIPLADLARKIRGELRYHTLHANTWIRQLGSATEESITRLQQSLEFAIPYALGIFEPSPYEDELIDQRIFAGEQALYTRWQEVVEEVLRPTQLSLPAWGSITPRLGGRQGQHTEHLTSLLDEMSEVFRIDPAAEW</sequence>
<evidence type="ECO:0000313" key="2">
    <source>
        <dbReference type="Proteomes" id="UP001319080"/>
    </source>
</evidence>
<keyword evidence="1" id="KW-0560">Oxidoreductase</keyword>
<dbReference type="GO" id="GO:0010124">
    <property type="term" value="P:phenylacetate catabolic process"/>
    <property type="evidence" value="ECO:0007669"/>
    <property type="project" value="InterPro"/>
</dbReference>
<dbReference type="InterPro" id="IPR011882">
    <property type="entry name" value="PaaC"/>
</dbReference>
<dbReference type="Proteomes" id="UP001319080">
    <property type="component" value="Unassembled WGS sequence"/>
</dbReference>
<dbReference type="PANTHER" id="PTHR30458">
    <property type="entry name" value="PHENYLACETIC ACID DEGRADATION PROTEIN PAA"/>
    <property type="match status" value="1"/>
</dbReference>
<dbReference type="InterPro" id="IPR052703">
    <property type="entry name" value="Aromatic_CoA_ox/epox"/>
</dbReference>
<protein>
    <submittedName>
        <fullName evidence="1">Phenylacetate-CoA oxygenase subunit PaaC</fullName>
        <ecNumber evidence="1">1.14.13.149</ecNumber>
    </submittedName>
</protein>
<keyword evidence="2" id="KW-1185">Reference proteome</keyword>
<dbReference type="Pfam" id="PF05138">
    <property type="entry name" value="PaaA_PaaC"/>
    <property type="match status" value="1"/>
</dbReference>
<evidence type="ECO:0000313" key="1">
    <source>
        <dbReference type="EMBL" id="MBT1710577.1"/>
    </source>
</evidence>
<reference evidence="1 2" key="1">
    <citation type="submission" date="2021-05" db="EMBL/GenBank/DDBJ databases">
        <title>A Polyphasic approach of four new species of the genus Ohtaekwangia: Ohtaekwangia histidinii sp. nov., Ohtaekwangia cretensis sp. nov., Ohtaekwangia indiensis sp. nov., Ohtaekwangia reichenbachii sp. nov. from diverse environment.</title>
        <authorList>
            <person name="Octaviana S."/>
        </authorList>
    </citation>
    <scope>NUCLEOTIDE SEQUENCE [LARGE SCALE GENOMIC DNA]</scope>
    <source>
        <strain evidence="1 2">PWU5</strain>
    </source>
</reference>
<dbReference type="InterPro" id="IPR007814">
    <property type="entry name" value="PaaA_PaaC"/>
</dbReference>